<name>A0AAD1XCV8_EUPCR</name>
<accession>A0AAD1XCV8</accession>
<proteinExistence type="predicted"/>
<keyword evidence="3" id="KW-1185">Reference proteome</keyword>
<sequence>MVLENYHHANIKTNENSLIAINRFPARSASVKHSKRSQKDQSFNQKSSFGCLSTRMINGDISSVLPQSPELIDHFKKQRRKSKASHANSIEKEDQRPNVYFYNWPLKKDIQLPSEIRKKQFFWGRKLVKATPVKTREKKRKKIRQNLSQSQCKRKKTSRLDKNKANYSIITYSCDCDQEFYHAEKRPSSQLGKSKSPNSPSQRPISMQISRRVLESLPKKIECKEFDLSKGIIAKIPQPEMVDSDMQIFETIDSNTLSQGSIQNIESSNVWPDRLYEY</sequence>
<dbReference type="EMBL" id="CAMPGE010006983">
    <property type="protein sequence ID" value="CAI2365905.1"/>
    <property type="molecule type" value="Genomic_DNA"/>
</dbReference>
<reference evidence="2" key="1">
    <citation type="submission" date="2023-07" db="EMBL/GenBank/DDBJ databases">
        <authorList>
            <consortium name="AG Swart"/>
            <person name="Singh M."/>
            <person name="Singh A."/>
            <person name="Seah K."/>
            <person name="Emmerich C."/>
        </authorList>
    </citation>
    <scope>NUCLEOTIDE SEQUENCE</scope>
    <source>
        <strain evidence="2">DP1</strain>
    </source>
</reference>
<dbReference type="Proteomes" id="UP001295684">
    <property type="component" value="Unassembled WGS sequence"/>
</dbReference>
<gene>
    <name evidence="2" type="ORF">ECRASSUSDP1_LOCUS7175</name>
</gene>
<evidence type="ECO:0000256" key="1">
    <source>
        <dbReference type="SAM" id="MobiDB-lite"/>
    </source>
</evidence>
<feature type="region of interest" description="Disordered" evidence="1">
    <location>
        <begin position="133"/>
        <end position="159"/>
    </location>
</feature>
<evidence type="ECO:0000313" key="3">
    <source>
        <dbReference type="Proteomes" id="UP001295684"/>
    </source>
</evidence>
<comment type="caution">
    <text evidence="2">The sequence shown here is derived from an EMBL/GenBank/DDBJ whole genome shotgun (WGS) entry which is preliminary data.</text>
</comment>
<dbReference type="AlphaFoldDB" id="A0AAD1XCV8"/>
<feature type="region of interest" description="Disordered" evidence="1">
    <location>
        <begin position="185"/>
        <end position="207"/>
    </location>
</feature>
<evidence type="ECO:0000313" key="2">
    <source>
        <dbReference type="EMBL" id="CAI2365905.1"/>
    </source>
</evidence>
<protein>
    <submittedName>
        <fullName evidence="2">Uncharacterized protein</fullName>
    </submittedName>
</protein>
<organism evidence="2 3">
    <name type="scientific">Euplotes crassus</name>
    <dbReference type="NCBI Taxonomy" id="5936"/>
    <lineage>
        <taxon>Eukaryota</taxon>
        <taxon>Sar</taxon>
        <taxon>Alveolata</taxon>
        <taxon>Ciliophora</taxon>
        <taxon>Intramacronucleata</taxon>
        <taxon>Spirotrichea</taxon>
        <taxon>Hypotrichia</taxon>
        <taxon>Euplotida</taxon>
        <taxon>Euplotidae</taxon>
        <taxon>Moneuplotes</taxon>
    </lineage>
</organism>
<feature type="compositionally biased region" description="Polar residues" evidence="1">
    <location>
        <begin position="188"/>
        <end position="207"/>
    </location>
</feature>